<gene>
    <name evidence="1" type="ORF">CTRU02_215139</name>
</gene>
<accession>A0ACC3YDM0</accession>
<keyword evidence="1" id="KW-0489">Methyltransferase</keyword>
<comment type="caution">
    <text evidence="1">The sequence shown here is derived from an EMBL/GenBank/DDBJ whole genome shotgun (WGS) entry which is preliminary data.</text>
</comment>
<organism evidence="1 2">
    <name type="scientific">Colletotrichum truncatum</name>
    <name type="common">Anthracnose fungus</name>
    <name type="synonym">Colletotrichum capsici</name>
    <dbReference type="NCBI Taxonomy" id="5467"/>
    <lineage>
        <taxon>Eukaryota</taxon>
        <taxon>Fungi</taxon>
        <taxon>Dikarya</taxon>
        <taxon>Ascomycota</taxon>
        <taxon>Pezizomycotina</taxon>
        <taxon>Sordariomycetes</taxon>
        <taxon>Hypocreomycetidae</taxon>
        <taxon>Glomerellales</taxon>
        <taxon>Glomerellaceae</taxon>
        <taxon>Colletotrichum</taxon>
        <taxon>Colletotrichum truncatum species complex</taxon>
    </lineage>
</organism>
<name>A0ACC3YDM0_COLTU</name>
<keyword evidence="1" id="KW-0808">Transferase</keyword>
<evidence type="ECO:0000313" key="2">
    <source>
        <dbReference type="Proteomes" id="UP000805649"/>
    </source>
</evidence>
<proteinExistence type="predicted"/>
<dbReference type="EMBL" id="VUJX02000013">
    <property type="protein sequence ID" value="KAL0929930.1"/>
    <property type="molecule type" value="Genomic_DNA"/>
</dbReference>
<keyword evidence="2" id="KW-1185">Reference proteome</keyword>
<reference evidence="1 2" key="1">
    <citation type="journal article" date="2020" name="Phytopathology">
        <title>Genome Sequence Resources of Colletotrichum truncatum, C. plurivorum, C. musicola, and C. sojae: Four Species Pathogenic to Soybean (Glycine max).</title>
        <authorList>
            <person name="Rogerio F."/>
            <person name="Boufleur T.R."/>
            <person name="Ciampi-Guillardi M."/>
            <person name="Sukno S.A."/>
            <person name="Thon M.R."/>
            <person name="Massola Junior N.S."/>
            <person name="Baroncelli R."/>
        </authorList>
    </citation>
    <scope>NUCLEOTIDE SEQUENCE [LARGE SCALE GENOMIC DNA]</scope>
    <source>
        <strain evidence="1 2">CMES1059</strain>
    </source>
</reference>
<dbReference type="Proteomes" id="UP000805649">
    <property type="component" value="Unassembled WGS sequence"/>
</dbReference>
<evidence type="ECO:0000313" key="1">
    <source>
        <dbReference type="EMBL" id="KAL0929930.1"/>
    </source>
</evidence>
<protein>
    <submittedName>
        <fullName evidence="1">Protein methyltransferase</fullName>
    </submittedName>
</protein>
<sequence>MRLSTESNAFHTPWVVRLLDIGFAAQRVPSHPRFQQMWEFTQPLPKAMLKEIETRRVGGIMGGGDRSMAGTLGANDHSCLSSGEEEGGTEQKFFWAHGGMLSISQVKTR</sequence>